<name>A0A7J6LZR9_PEROL</name>
<dbReference type="Proteomes" id="UP000572268">
    <property type="component" value="Unassembled WGS sequence"/>
</dbReference>
<evidence type="ECO:0000313" key="3">
    <source>
        <dbReference type="EMBL" id="KAF4670939.1"/>
    </source>
</evidence>
<accession>A0A7J6LZR9</accession>
<evidence type="ECO:0000256" key="1">
    <source>
        <dbReference type="SAM" id="MobiDB-lite"/>
    </source>
</evidence>
<dbReference type="AlphaFoldDB" id="A0A7J6LZR9"/>
<dbReference type="EMBL" id="JABAHT010000110">
    <property type="protein sequence ID" value="KAF4664724.1"/>
    <property type="molecule type" value="Genomic_DNA"/>
</dbReference>
<gene>
    <name evidence="3" type="ORF">FOL46_000561</name>
    <name evidence="2" type="ORF">FOZ61_000563</name>
</gene>
<sequence length="504" mass="54203">MDAQTRVDILNEVIPLAVSFQYSAHRRILAAEDVAMAMELLGYSQVSLLSPFWPDVCFEGLEEDTEQSVEGGASPGDSNNGADNISVEEDEYTKHVLRRNKKLERYLFDRNPTEDKALREVNLGRVNPTIRARLVPDPTLVCRLSASGEWKAENLAKDDYKVGGIGPMDGIPESLPPLSEAEQSFACATSDLLRNIPTGGLATVYQLLDLVANHRHGKIALLLIARFVQSTVDKFVSIGGIGSIPLRYMRLLALLARGSVLVSAGRAPPKNIDGADTDDDDDDDDDEFEVSLCSLVGSLARLALDTSLPQSMAQSAQGGGYPMSPILPPRGSQTPRGGMLGGAAAGAARQHSGVAAAVCDALQLVSFRDMCSKCFKECSSVVSMAAPKLAQHVDVCVEDRWTAVLEKNATTRADLMALVSVMSLVKEGHFVETSGLCSRWLAADAAGESNSSSSSSLPPDVSDFERELSLVYLEQKAKLSDYFLATSLLCERAGIGDHFNDSFL</sequence>
<reference evidence="4 5" key="1">
    <citation type="submission" date="2020-04" db="EMBL/GenBank/DDBJ databases">
        <title>Perkinsus olseni comparative genomics.</title>
        <authorList>
            <person name="Bogema D.R."/>
        </authorList>
    </citation>
    <scope>NUCLEOTIDE SEQUENCE [LARGE SCALE GENOMIC DNA]</scope>
    <source>
        <strain evidence="2">ATCC PRA-179</strain>
        <strain evidence="3">ATCC PRA-31</strain>
    </source>
</reference>
<feature type="region of interest" description="Disordered" evidence="1">
    <location>
        <begin position="64"/>
        <end position="89"/>
    </location>
</feature>
<organism evidence="2 4">
    <name type="scientific">Perkinsus olseni</name>
    <name type="common">Perkinsus atlanticus</name>
    <dbReference type="NCBI Taxonomy" id="32597"/>
    <lineage>
        <taxon>Eukaryota</taxon>
        <taxon>Sar</taxon>
        <taxon>Alveolata</taxon>
        <taxon>Perkinsozoa</taxon>
        <taxon>Perkinsea</taxon>
        <taxon>Perkinsida</taxon>
        <taxon>Perkinsidae</taxon>
        <taxon>Perkinsus</taxon>
    </lineage>
</organism>
<evidence type="ECO:0000313" key="4">
    <source>
        <dbReference type="Proteomes" id="UP000570595"/>
    </source>
</evidence>
<dbReference type="OrthoDB" id="428048at2759"/>
<comment type="caution">
    <text evidence="2">The sequence shown here is derived from an EMBL/GenBank/DDBJ whole genome shotgun (WGS) entry which is preliminary data.</text>
</comment>
<proteinExistence type="predicted"/>
<dbReference type="EMBL" id="JABANN010000112">
    <property type="protein sequence ID" value="KAF4670939.1"/>
    <property type="molecule type" value="Genomic_DNA"/>
</dbReference>
<evidence type="ECO:0000313" key="5">
    <source>
        <dbReference type="Proteomes" id="UP000572268"/>
    </source>
</evidence>
<dbReference type="Proteomes" id="UP000570595">
    <property type="component" value="Unassembled WGS sequence"/>
</dbReference>
<evidence type="ECO:0000313" key="2">
    <source>
        <dbReference type="EMBL" id="KAF4664724.1"/>
    </source>
</evidence>
<protein>
    <submittedName>
        <fullName evidence="2">Uncharacterized protein</fullName>
    </submittedName>
</protein>